<feature type="domain" description="TAR DNA-binding protein 43 N-terminal" evidence="1">
    <location>
        <begin position="3"/>
        <end position="72"/>
    </location>
</feature>
<gene>
    <name evidence="2" type="ORF">RFH988_LOCUS29327</name>
    <name evidence="3" type="ORF">SEV965_LOCUS32873</name>
</gene>
<comment type="caution">
    <text evidence="3">The sequence shown here is derived from an EMBL/GenBank/DDBJ whole genome shotgun (WGS) entry which is preliminary data.</text>
</comment>
<organism evidence="3 4">
    <name type="scientific">Rotaria sordida</name>
    <dbReference type="NCBI Taxonomy" id="392033"/>
    <lineage>
        <taxon>Eukaryota</taxon>
        <taxon>Metazoa</taxon>
        <taxon>Spiralia</taxon>
        <taxon>Gnathifera</taxon>
        <taxon>Rotifera</taxon>
        <taxon>Eurotatoria</taxon>
        <taxon>Bdelloidea</taxon>
        <taxon>Philodinida</taxon>
        <taxon>Philodinidae</taxon>
        <taxon>Rotaria</taxon>
    </lineage>
</organism>
<evidence type="ECO:0000313" key="4">
    <source>
        <dbReference type="Proteomes" id="UP000663889"/>
    </source>
</evidence>
<reference evidence="3" key="1">
    <citation type="submission" date="2021-02" db="EMBL/GenBank/DDBJ databases">
        <authorList>
            <person name="Nowell W R."/>
        </authorList>
    </citation>
    <scope>NUCLEOTIDE SEQUENCE</scope>
</reference>
<dbReference type="EMBL" id="CAJNOU010004252">
    <property type="protein sequence ID" value="CAF1433596.1"/>
    <property type="molecule type" value="Genomic_DNA"/>
</dbReference>
<dbReference type="Proteomes" id="UP000663889">
    <property type="component" value="Unassembled WGS sequence"/>
</dbReference>
<dbReference type="Proteomes" id="UP000663882">
    <property type="component" value="Unassembled WGS sequence"/>
</dbReference>
<evidence type="ECO:0000313" key="2">
    <source>
        <dbReference type="EMBL" id="CAF1293149.1"/>
    </source>
</evidence>
<dbReference type="InterPro" id="IPR041105">
    <property type="entry name" value="TDP-43_N"/>
</dbReference>
<evidence type="ECO:0000259" key="1">
    <source>
        <dbReference type="Pfam" id="PF18694"/>
    </source>
</evidence>
<name>A0A815N3G3_9BILA</name>
<proteinExistence type="predicted"/>
<sequence length="121" mass="13493">MSYVRVDNGELIIGVPIESDGTISSDTFNQLFPNATVFLFRINRSNYWAVVEKDDNGNFLAPNGIWSDNAVYKAYDARSPRQRSSQSSSSSSSSITWNHFLSTLGNLLWPPSSGRTPKKNQ</sequence>
<dbReference type="Pfam" id="PF18694">
    <property type="entry name" value="TDP-43_N"/>
    <property type="match status" value="1"/>
</dbReference>
<accession>A0A815N3G3</accession>
<evidence type="ECO:0000313" key="3">
    <source>
        <dbReference type="EMBL" id="CAF1433596.1"/>
    </source>
</evidence>
<dbReference type="AlphaFoldDB" id="A0A815N3G3"/>
<dbReference type="EMBL" id="CAJNOO010002733">
    <property type="protein sequence ID" value="CAF1293149.1"/>
    <property type="molecule type" value="Genomic_DNA"/>
</dbReference>
<protein>
    <recommendedName>
        <fullName evidence="1">TAR DNA-binding protein 43 N-terminal domain-containing protein</fullName>
    </recommendedName>
</protein>